<dbReference type="Pfam" id="PF01408">
    <property type="entry name" value="GFO_IDH_MocA"/>
    <property type="match status" value="1"/>
</dbReference>
<keyword evidence="3" id="KW-1185">Reference proteome</keyword>
<dbReference type="InterPro" id="IPR000683">
    <property type="entry name" value="Gfo/Idh/MocA-like_OxRdtase_N"/>
</dbReference>
<dbReference type="EMBL" id="CP002100">
    <property type="protein sequence ID" value="ADN50182.1"/>
    <property type="molecule type" value="Genomic_DNA"/>
</dbReference>
<dbReference type="GO" id="GO:0000166">
    <property type="term" value="F:nucleotide binding"/>
    <property type="evidence" value="ECO:0007669"/>
    <property type="project" value="InterPro"/>
</dbReference>
<dbReference type="eggNOG" id="arCOG01622">
    <property type="taxonomic scope" value="Archaea"/>
</dbReference>
<name>E1QNT6_VULDI</name>
<dbReference type="PANTHER" id="PTHR43377">
    <property type="entry name" value="BILIVERDIN REDUCTASE A"/>
    <property type="match status" value="1"/>
</dbReference>
<dbReference type="InterPro" id="IPR036291">
    <property type="entry name" value="NAD(P)-bd_dom_sf"/>
</dbReference>
<evidence type="ECO:0000313" key="2">
    <source>
        <dbReference type="EMBL" id="ADN50182.1"/>
    </source>
</evidence>
<sequence length="304" mass="34428">MKVLVVGIGSMGLNHIKVLMQLKKEGLVTEVYAVDIDRQRLEAVKGQGVDLTFTDYHDAIKYKPDLGIIAVPTTLHYSVASELMNHMDLLIEKPVTERLDEALDLYRKSKILGRKILVGHIERFNPVYKALINDVNNERPIYVESMRINRLRGNPQSYGNVLLDLGIHDIDLVLDMVNEDKVRVLSTVLRGNPITTAWALLSIGDIIYVLHASWDYEVRVRKIHVTLRNRYYEADLLNRVLIRDGTRHVVEGPDQLRQELIHVLSVLRGVERPIIDITDGIKALAVVNGILTNSPIIDLGELLT</sequence>
<dbReference type="InterPro" id="IPR051450">
    <property type="entry name" value="Gfo/Idh/MocA_Oxidoreductases"/>
</dbReference>
<dbReference type="RefSeq" id="WP_013335907.1">
    <property type="nucleotide sequence ID" value="NC_014537.1"/>
</dbReference>
<dbReference type="Proteomes" id="UP000006681">
    <property type="component" value="Chromosome"/>
</dbReference>
<dbReference type="PANTHER" id="PTHR43377:SF1">
    <property type="entry name" value="BILIVERDIN REDUCTASE A"/>
    <property type="match status" value="1"/>
</dbReference>
<proteinExistence type="predicted"/>
<reference evidence="3" key="2">
    <citation type="journal article" date="2010" name="Stand. Genomic Sci.">
        <title>Complete genome sequence of Vulcanisaeta distributa type strain (IC-017T).</title>
        <authorList>
            <person name="Mavromatis K."/>
            <person name="Sikorski J."/>
            <person name="Pabst E."/>
            <person name="Teshima H."/>
            <person name="Lapidus A."/>
            <person name="Lucas S."/>
            <person name="Nolan M."/>
            <person name="Glavina Del Rio T."/>
            <person name="Cheng J."/>
            <person name="Bruce D."/>
            <person name="Goodwin L."/>
            <person name="Pitluck S."/>
            <person name="Liolios K."/>
            <person name="Ivanova N."/>
            <person name="Mikhailova N."/>
            <person name="Pati A."/>
            <person name="Chen A."/>
            <person name="Palaniappan K."/>
            <person name="Land M."/>
            <person name="Hauser L."/>
            <person name="Chang Y."/>
            <person name="Jeffries C."/>
            <person name="Rohde M."/>
            <person name="Spring S."/>
            <person name="Goker M."/>
            <person name="Wirth R."/>
            <person name="Woyke T."/>
            <person name="Bristow J."/>
            <person name="Eisen J."/>
            <person name="Markowitz V."/>
            <person name="Hugenholtz P."/>
            <person name="Klenk H."/>
            <person name="Kyrpides N."/>
        </authorList>
    </citation>
    <scope>NUCLEOTIDE SEQUENCE [LARGE SCALE GENOMIC DNA]</scope>
    <source>
        <strain evidence="3">DSM 14429 / JCM 11212 / NBRC 100878 / IC-017</strain>
    </source>
</reference>
<evidence type="ECO:0000313" key="3">
    <source>
        <dbReference type="Proteomes" id="UP000006681"/>
    </source>
</evidence>
<dbReference type="AlphaFoldDB" id="E1QNT6"/>
<dbReference type="OrthoDB" id="25239at2157"/>
<dbReference type="Gene3D" id="3.40.50.720">
    <property type="entry name" value="NAD(P)-binding Rossmann-like Domain"/>
    <property type="match status" value="1"/>
</dbReference>
<feature type="domain" description="Gfo/Idh/MocA-like oxidoreductase N-terminal" evidence="1">
    <location>
        <begin position="1"/>
        <end position="120"/>
    </location>
</feature>
<organism evidence="2 3">
    <name type="scientific">Vulcanisaeta distributa (strain DSM 14429 / JCM 11212 / NBRC 100878 / IC-017)</name>
    <dbReference type="NCBI Taxonomy" id="572478"/>
    <lineage>
        <taxon>Archaea</taxon>
        <taxon>Thermoproteota</taxon>
        <taxon>Thermoprotei</taxon>
        <taxon>Thermoproteales</taxon>
        <taxon>Thermoproteaceae</taxon>
        <taxon>Vulcanisaeta</taxon>
    </lineage>
</organism>
<accession>E1QNT6</accession>
<protein>
    <submittedName>
        <fullName evidence="2">Oxidoreductase domain protein</fullName>
    </submittedName>
</protein>
<reference evidence="2 3" key="1">
    <citation type="journal article" date="2010" name="Stand. Genomic Sci.">
        <title>Complete genome sequence of Vulcanisaeta distributa type strain (IC-017).</title>
        <authorList>
            <person name="Mavromatis K."/>
            <person name="Sikorski J."/>
            <person name="Pabst E."/>
            <person name="Teshima H."/>
            <person name="Lapidus A."/>
            <person name="Lucas S."/>
            <person name="Nolan M."/>
            <person name="Glavina Del Rio T."/>
            <person name="Cheng J.F."/>
            <person name="Bruce D."/>
            <person name="Goodwin L."/>
            <person name="Pitluck S."/>
            <person name="Liolios K."/>
            <person name="Ivanova N."/>
            <person name="Mikhailova N."/>
            <person name="Pati A."/>
            <person name="Chen A."/>
            <person name="Palaniappan K."/>
            <person name="Land M."/>
            <person name="Hauser L."/>
            <person name="Chang Y.J."/>
            <person name="Jeffries C.D."/>
            <person name="Rohde M."/>
            <person name="Spring S."/>
            <person name="Goker M."/>
            <person name="Wirth R."/>
            <person name="Woyke T."/>
            <person name="Bristow J."/>
            <person name="Eisen J.A."/>
            <person name="Markowitz V."/>
            <person name="Hugenholtz P."/>
            <person name="Klenk H.P."/>
            <person name="Kyrpides N.C."/>
        </authorList>
    </citation>
    <scope>NUCLEOTIDE SEQUENCE [LARGE SCALE GENOMIC DNA]</scope>
    <source>
        <strain evidence="3">DSM 14429 / JCM 11212 / NBRC 100878 / IC-017</strain>
    </source>
</reference>
<dbReference type="GeneID" id="9751718"/>
<dbReference type="Gene3D" id="3.30.360.10">
    <property type="entry name" value="Dihydrodipicolinate Reductase, domain 2"/>
    <property type="match status" value="1"/>
</dbReference>
<dbReference type="SUPFAM" id="SSF55347">
    <property type="entry name" value="Glyceraldehyde-3-phosphate dehydrogenase-like, C-terminal domain"/>
    <property type="match status" value="1"/>
</dbReference>
<dbReference type="SUPFAM" id="SSF51735">
    <property type="entry name" value="NAD(P)-binding Rossmann-fold domains"/>
    <property type="match status" value="1"/>
</dbReference>
<dbReference type="KEGG" id="vdi:Vdis_0790"/>
<dbReference type="STRING" id="572478.Vdis_0790"/>
<dbReference type="HOGENOM" id="CLU_023194_10_0_2"/>
<evidence type="ECO:0000259" key="1">
    <source>
        <dbReference type="Pfam" id="PF01408"/>
    </source>
</evidence>
<gene>
    <name evidence="2" type="ordered locus">Vdis_0790</name>
</gene>